<evidence type="ECO:0000313" key="3">
    <source>
        <dbReference type="EMBL" id="EMG37676.1"/>
    </source>
</evidence>
<organism evidence="3 4">
    <name type="scientific">Desulfocurvibacter africanus PCS</name>
    <dbReference type="NCBI Taxonomy" id="1262666"/>
    <lineage>
        <taxon>Bacteria</taxon>
        <taxon>Pseudomonadati</taxon>
        <taxon>Thermodesulfobacteriota</taxon>
        <taxon>Desulfovibrionia</taxon>
        <taxon>Desulfovibrionales</taxon>
        <taxon>Desulfovibrionaceae</taxon>
        <taxon>Desulfocurvibacter</taxon>
    </lineage>
</organism>
<sequence>MIWRASEPGGAVEDAIVERLWHSLKYECVYLHAFERGSQARLEIGKGLVCYNFNHPNSRLHGGTPDEVHAEASFHRLGNAPGMSPSHLAA</sequence>
<dbReference type="InterPro" id="IPR001584">
    <property type="entry name" value="Integrase_cat-core"/>
</dbReference>
<dbReference type="AlphaFoldDB" id="M5Q1L4"/>
<dbReference type="EMBL" id="AOSV01000016">
    <property type="protein sequence ID" value="EMG37676.1"/>
    <property type="molecule type" value="Genomic_DNA"/>
</dbReference>
<feature type="region of interest" description="Disordered" evidence="1">
    <location>
        <begin position="62"/>
        <end position="90"/>
    </location>
</feature>
<dbReference type="Pfam" id="PF13683">
    <property type="entry name" value="rve_3"/>
    <property type="match status" value="1"/>
</dbReference>
<accession>M5Q1L4</accession>
<gene>
    <name evidence="3" type="ORF">PCS_01619</name>
</gene>
<feature type="compositionally biased region" description="Basic and acidic residues" evidence="1">
    <location>
        <begin position="64"/>
        <end position="74"/>
    </location>
</feature>
<protein>
    <submittedName>
        <fullName evidence="3">Integrase core domain containing protein</fullName>
    </submittedName>
</protein>
<evidence type="ECO:0000259" key="2">
    <source>
        <dbReference type="Pfam" id="PF13683"/>
    </source>
</evidence>
<dbReference type="OrthoDB" id="9766656at2"/>
<evidence type="ECO:0000256" key="1">
    <source>
        <dbReference type="SAM" id="MobiDB-lite"/>
    </source>
</evidence>
<dbReference type="SUPFAM" id="SSF53098">
    <property type="entry name" value="Ribonuclease H-like"/>
    <property type="match status" value="1"/>
</dbReference>
<comment type="caution">
    <text evidence="3">The sequence shown here is derived from an EMBL/GenBank/DDBJ whole genome shotgun (WGS) entry which is preliminary data.</text>
</comment>
<evidence type="ECO:0000313" key="4">
    <source>
        <dbReference type="Proteomes" id="UP000011922"/>
    </source>
</evidence>
<dbReference type="PATRIC" id="fig|1262666.3.peg.1640"/>
<reference evidence="3 4" key="1">
    <citation type="journal article" date="2013" name="Genome Announc.">
        <title>Draft Genome Sequence for Desulfovibrio africanus Strain PCS.</title>
        <authorList>
            <person name="Brown S.D."/>
            <person name="Utturkar S.M."/>
            <person name="Arkin A.P."/>
            <person name="Deutschbauer A.M."/>
            <person name="Elias D.A."/>
            <person name="Hazen T.C."/>
            <person name="Chakraborty R."/>
        </authorList>
    </citation>
    <scope>NUCLEOTIDE SEQUENCE [LARGE SCALE GENOMIC DNA]</scope>
    <source>
        <strain evidence="3 4">PCS</strain>
    </source>
</reference>
<proteinExistence type="predicted"/>
<name>M5Q1L4_DESAF</name>
<dbReference type="Proteomes" id="UP000011922">
    <property type="component" value="Unassembled WGS sequence"/>
</dbReference>
<feature type="domain" description="Integrase catalytic" evidence="2">
    <location>
        <begin position="3"/>
        <end position="65"/>
    </location>
</feature>
<dbReference type="RefSeq" id="WP_005985920.1">
    <property type="nucleotide sequence ID" value="NZ_AOSV01000016.1"/>
</dbReference>
<dbReference type="GO" id="GO:0015074">
    <property type="term" value="P:DNA integration"/>
    <property type="evidence" value="ECO:0007669"/>
    <property type="project" value="InterPro"/>
</dbReference>
<dbReference type="InterPro" id="IPR012337">
    <property type="entry name" value="RNaseH-like_sf"/>
</dbReference>